<dbReference type="AlphaFoldDB" id="C1L868"/>
<name>C1L868_SCHJA</name>
<dbReference type="Gene3D" id="6.10.140.1230">
    <property type="match status" value="1"/>
</dbReference>
<dbReference type="PANTHER" id="PTHR10476">
    <property type="entry name" value="CHARGED MULTIVESICULAR BODY PROTEIN"/>
    <property type="match status" value="1"/>
</dbReference>
<proteinExistence type="evidence at transcript level"/>
<dbReference type="InterPro" id="IPR005024">
    <property type="entry name" value="Snf7_fam"/>
</dbReference>
<protein>
    <submittedName>
        <fullName evidence="4">Charged multivesicular body protein 2a (Chromatin-modifying protein 2a)</fullName>
    </submittedName>
</protein>
<feature type="coiled-coil region" evidence="2">
    <location>
        <begin position="19"/>
        <end position="53"/>
    </location>
</feature>
<gene>
    <name evidence="4" type="primary">CHMP2a</name>
</gene>
<evidence type="ECO:0000313" key="4">
    <source>
        <dbReference type="EMBL" id="CAX70896.1"/>
    </source>
</evidence>
<evidence type="ECO:0000256" key="3">
    <source>
        <dbReference type="SAM" id="MobiDB-lite"/>
    </source>
</evidence>
<keyword evidence="2" id="KW-0175">Coiled coil</keyword>
<accession>C1L868</accession>
<dbReference type="EMBL" id="FN315164">
    <property type="protein sequence ID" value="CAX70896.1"/>
    <property type="molecule type" value="mRNA"/>
</dbReference>
<sequence>MSFLFGKRKTPEEQLRDSKRVIVRAIRETEREKKQLEQDCNRIGNEMRMLAKLGQIDAVKVLAMQLVRTRNYIKKFNAIHTNLTTLSMKMQTQKSTAIMAGAMKKVALTLREMNSSMNLPQLQRVMMELDRQTEIMDMKEEMISDAIDSTIGEPDDLEDSEAVVEKVLEELGIDLNAQLSNLPTAKDTIGSTVTNSVRPRAAATDATSITGPAPNSGSNVPINENDLEARLAHLKKNVRPLIVYE</sequence>
<dbReference type="Pfam" id="PF03357">
    <property type="entry name" value="Snf7"/>
    <property type="match status" value="1"/>
</dbReference>
<reference evidence="4" key="1">
    <citation type="journal article" date="2009" name="Nature">
        <title>The Schistosoma japonicum genome reveals features of host-parasite interplay.</title>
        <authorList>
            <person name="Liu F."/>
            <person name="Zhou Y."/>
            <person name="Wang Z.Q."/>
            <person name="Lu G."/>
            <person name="Zheng H."/>
            <person name="Brindley P.J."/>
            <person name="McManus D.P."/>
            <person name="Blair D."/>
            <person name="Zhang Q.H."/>
            <person name="Zhong Y."/>
            <person name="Wang S."/>
            <person name="Han Z.G."/>
            <person name="Chen Z."/>
        </authorList>
    </citation>
    <scope>NUCLEOTIDE SEQUENCE</scope>
    <source>
        <strain evidence="4">Anhui</strain>
    </source>
</reference>
<reference evidence="4" key="2">
    <citation type="submission" date="2009-03" db="EMBL/GenBank/DDBJ databases">
        <authorList>
            <person name="Gang L."/>
        </authorList>
    </citation>
    <scope>NUCLEOTIDE SEQUENCE</scope>
    <source>
        <strain evidence="4">Anhui</strain>
    </source>
</reference>
<feature type="compositionally biased region" description="Polar residues" evidence="3">
    <location>
        <begin position="205"/>
        <end position="221"/>
    </location>
</feature>
<evidence type="ECO:0000256" key="2">
    <source>
        <dbReference type="SAM" id="Coils"/>
    </source>
</evidence>
<evidence type="ECO:0000256" key="1">
    <source>
        <dbReference type="ARBA" id="ARBA00006190"/>
    </source>
</evidence>
<organism evidence="4">
    <name type="scientific">Schistosoma japonicum</name>
    <name type="common">Blood fluke</name>
    <dbReference type="NCBI Taxonomy" id="6182"/>
    <lineage>
        <taxon>Eukaryota</taxon>
        <taxon>Metazoa</taxon>
        <taxon>Spiralia</taxon>
        <taxon>Lophotrochozoa</taxon>
        <taxon>Platyhelminthes</taxon>
        <taxon>Trematoda</taxon>
        <taxon>Digenea</taxon>
        <taxon>Strigeidida</taxon>
        <taxon>Schistosomatoidea</taxon>
        <taxon>Schistosomatidae</taxon>
        <taxon>Schistosoma</taxon>
    </lineage>
</organism>
<comment type="similarity">
    <text evidence="1">Belongs to the SNF7 family.</text>
</comment>
<feature type="region of interest" description="Disordered" evidence="3">
    <location>
        <begin position="198"/>
        <end position="221"/>
    </location>
</feature>
<dbReference type="GO" id="GO:0007034">
    <property type="term" value="P:vacuolar transport"/>
    <property type="evidence" value="ECO:0007669"/>
    <property type="project" value="InterPro"/>
</dbReference>